<dbReference type="AlphaFoldDB" id="A0A8H9LEV8"/>
<reference evidence="2" key="2">
    <citation type="submission" date="2020-09" db="EMBL/GenBank/DDBJ databases">
        <authorList>
            <person name="Sun Q."/>
            <person name="Zhou Y."/>
        </authorList>
    </citation>
    <scope>NUCLEOTIDE SEQUENCE</scope>
    <source>
        <strain evidence="2">CGMCC 4.7138</strain>
    </source>
</reference>
<gene>
    <name evidence="2" type="ORF">GCM10011574_70800</name>
</gene>
<protein>
    <submittedName>
        <fullName evidence="2">Uncharacterized protein</fullName>
    </submittedName>
</protein>
<organism evidence="2 3">
    <name type="scientific">Microbispora bryophytorum</name>
    <dbReference type="NCBI Taxonomy" id="1460882"/>
    <lineage>
        <taxon>Bacteria</taxon>
        <taxon>Bacillati</taxon>
        <taxon>Actinomycetota</taxon>
        <taxon>Actinomycetes</taxon>
        <taxon>Streptosporangiales</taxon>
        <taxon>Streptosporangiaceae</taxon>
        <taxon>Microbispora</taxon>
    </lineage>
</organism>
<accession>A0A8H9LEV8</accession>
<name>A0A8H9LEV8_9ACTN</name>
<keyword evidence="3" id="KW-1185">Reference proteome</keyword>
<evidence type="ECO:0000256" key="1">
    <source>
        <dbReference type="SAM" id="MobiDB-lite"/>
    </source>
</evidence>
<evidence type="ECO:0000313" key="3">
    <source>
        <dbReference type="Proteomes" id="UP000653480"/>
    </source>
</evidence>
<dbReference type="EMBL" id="BMMN01000027">
    <property type="protein sequence ID" value="GGO32070.1"/>
    <property type="molecule type" value="Genomic_DNA"/>
</dbReference>
<evidence type="ECO:0000313" key="2">
    <source>
        <dbReference type="EMBL" id="GGO32070.1"/>
    </source>
</evidence>
<feature type="region of interest" description="Disordered" evidence="1">
    <location>
        <begin position="46"/>
        <end position="67"/>
    </location>
</feature>
<dbReference type="Proteomes" id="UP000653480">
    <property type="component" value="Unassembled WGS sequence"/>
</dbReference>
<reference evidence="2" key="1">
    <citation type="journal article" date="2014" name="Int. J. Syst. Evol. Microbiol.">
        <title>Complete genome sequence of Corynebacterium casei LMG S-19264T (=DSM 44701T), isolated from a smear-ripened cheese.</title>
        <authorList>
            <consortium name="US DOE Joint Genome Institute (JGI-PGF)"/>
            <person name="Walter F."/>
            <person name="Albersmeier A."/>
            <person name="Kalinowski J."/>
            <person name="Ruckert C."/>
        </authorList>
    </citation>
    <scope>NUCLEOTIDE SEQUENCE</scope>
    <source>
        <strain evidence="2">CGMCC 4.7138</strain>
    </source>
</reference>
<proteinExistence type="predicted"/>
<sequence length="115" mass="12287">MRIGPATRTRARDGTHDTIHWMFPGDEQTVTAETLDVVVCQAAGSVHTPPPASVRVTRPGGSGAPPVRRVETKVRRGSGRVCACRVGNAVTRLAWVQTAHVSKGVGPDPVQKWDV</sequence>
<comment type="caution">
    <text evidence="2">The sequence shown here is derived from an EMBL/GenBank/DDBJ whole genome shotgun (WGS) entry which is preliminary data.</text>
</comment>